<protein>
    <submittedName>
        <fullName evidence="2">Uncharacterized protein</fullName>
    </submittedName>
</protein>
<evidence type="ECO:0000313" key="3">
    <source>
        <dbReference type="Proteomes" id="UP000305067"/>
    </source>
</evidence>
<evidence type="ECO:0000313" key="2">
    <source>
        <dbReference type="EMBL" id="TFL04844.1"/>
    </source>
</evidence>
<dbReference type="EMBL" id="ML178818">
    <property type="protein sequence ID" value="TFL04844.1"/>
    <property type="molecule type" value="Genomic_DNA"/>
</dbReference>
<evidence type="ECO:0000256" key="1">
    <source>
        <dbReference type="SAM" id="MobiDB-lite"/>
    </source>
</evidence>
<keyword evidence="3" id="KW-1185">Reference proteome</keyword>
<accession>A0A5C3R274</accession>
<dbReference type="Proteomes" id="UP000305067">
    <property type="component" value="Unassembled WGS sequence"/>
</dbReference>
<organism evidence="2 3">
    <name type="scientific">Pterulicium gracile</name>
    <dbReference type="NCBI Taxonomy" id="1884261"/>
    <lineage>
        <taxon>Eukaryota</taxon>
        <taxon>Fungi</taxon>
        <taxon>Dikarya</taxon>
        <taxon>Basidiomycota</taxon>
        <taxon>Agaricomycotina</taxon>
        <taxon>Agaricomycetes</taxon>
        <taxon>Agaricomycetidae</taxon>
        <taxon>Agaricales</taxon>
        <taxon>Pleurotineae</taxon>
        <taxon>Pterulaceae</taxon>
        <taxon>Pterulicium</taxon>
    </lineage>
</organism>
<sequence length="236" mass="26146">MAPASTLDLQSQIDALNRLKSQLDNIRQIPNNLLSNPLSVSSLFNEIHAAAKIIRSEPVQSALIAGQQSVNADPPPFRRRPKRKDDAPTPAPAPTPLRMLDASQNSLTERLGIPLDPVAFPSIAPSELASFVRKFNSKDTHPLLHPDPDPNRALRLRIFSYQSKDERKRLAVSSSLSAEQHRQPQWTGDPDRPVVLQLWIPDVLVAYVSAGREKGVLVPQYVTCVSPREKVSWSHG</sequence>
<dbReference type="STRING" id="1884261.A0A5C3R274"/>
<gene>
    <name evidence="2" type="ORF">BDV98DRAFT_562924</name>
</gene>
<proteinExistence type="predicted"/>
<reference evidence="2 3" key="1">
    <citation type="journal article" date="2019" name="Nat. Ecol. Evol.">
        <title>Megaphylogeny resolves global patterns of mushroom evolution.</title>
        <authorList>
            <person name="Varga T."/>
            <person name="Krizsan K."/>
            <person name="Foldi C."/>
            <person name="Dima B."/>
            <person name="Sanchez-Garcia M."/>
            <person name="Sanchez-Ramirez S."/>
            <person name="Szollosi G.J."/>
            <person name="Szarkandi J.G."/>
            <person name="Papp V."/>
            <person name="Albert L."/>
            <person name="Andreopoulos W."/>
            <person name="Angelini C."/>
            <person name="Antonin V."/>
            <person name="Barry K.W."/>
            <person name="Bougher N.L."/>
            <person name="Buchanan P."/>
            <person name="Buyck B."/>
            <person name="Bense V."/>
            <person name="Catcheside P."/>
            <person name="Chovatia M."/>
            <person name="Cooper J."/>
            <person name="Damon W."/>
            <person name="Desjardin D."/>
            <person name="Finy P."/>
            <person name="Geml J."/>
            <person name="Haridas S."/>
            <person name="Hughes K."/>
            <person name="Justo A."/>
            <person name="Karasinski D."/>
            <person name="Kautmanova I."/>
            <person name="Kiss B."/>
            <person name="Kocsube S."/>
            <person name="Kotiranta H."/>
            <person name="LaButti K.M."/>
            <person name="Lechner B.E."/>
            <person name="Liimatainen K."/>
            <person name="Lipzen A."/>
            <person name="Lukacs Z."/>
            <person name="Mihaltcheva S."/>
            <person name="Morgado L.N."/>
            <person name="Niskanen T."/>
            <person name="Noordeloos M.E."/>
            <person name="Ohm R.A."/>
            <person name="Ortiz-Santana B."/>
            <person name="Ovrebo C."/>
            <person name="Racz N."/>
            <person name="Riley R."/>
            <person name="Savchenko A."/>
            <person name="Shiryaev A."/>
            <person name="Soop K."/>
            <person name="Spirin V."/>
            <person name="Szebenyi C."/>
            <person name="Tomsovsky M."/>
            <person name="Tulloss R.E."/>
            <person name="Uehling J."/>
            <person name="Grigoriev I.V."/>
            <person name="Vagvolgyi C."/>
            <person name="Papp T."/>
            <person name="Martin F.M."/>
            <person name="Miettinen O."/>
            <person name="Hibbett D.S."/>
            <person name="Nagy L.G."/>
        </authorList>
    </citation>
    <scope>NUCLEOTIDE SEQUENCE [LARGE SCALE GENOMIC DNA]</scope>
    <source>
        <strain evidence="2 3">CBS 309.79</strain>
    </source>
</reference>
<dbReference type="AlphaFoldDB" id="A0A5C3R274"/>
<name>A0A5C3R274_9AGAR</name>
<feature type="region of interest" description="Disordered" evidence="1">
    <location>
        <begin position="65"/>
        <end position="99"/>
    </location>
</feature>